<proteinExistence type="predicted"/>
<dbReference type="Pfam" id="PF00226">
    <property type="entry name" value="DnaJ"/>
    <property type="match status" value="1"/>
</dbReference>
<dbReference type="InterPro" id="IPR001623">
    <property type="entry name" value="DnaJ_domain"/>
</dbReference>
<feature type="region of interest" description="Disordered" evidence="1">
    <location>
        <begin position="123"/>
        <end position="142"/>
    </location>
</feature>
<gene>
    <name evidence="3" type="ORF">NKR23_g2493</name>
</gene>
<feature type="compositionally biased region" description="Polar residues" evidence="1">
    <location>
        <begin position="132"/>
        <end position="141"/>
    </location>
</feature>
<feature type="domain" description="J" evidence="2">
    <location>
        <begin position="9"/>
        <end position="75"/>
    </location>
</feature>
<evidence type="ECO:0000256" key="1">
    <source>
        <dbReference type="SAM" id="MobiDB-lite"/>
    </source>
</evidence>
<dbReference type="PRINTS" id="PR00625">
    <property type="entry name" value="JDOMAIN"/>
</dbReference>
<evidence type="ECO:0000313" key="4">
    <source>
        <dbReference type="Proteomes" id="UP001174694"/>
    </source>
</evidence>
<feature type="compositionally biased region" description="Basic and acidic residues" evidence="1">
    <location>
        <begin position="483"/>
        <end position="497"/>
    </location>
</feature>
<evidence type="ECO:0000313" key="3">
    <source>
        <dbReference type="EMBL" id="KAJ9155032.1"/>
    </source>
</evidence>
<sequence>MVKPDFSRDYYADLELPTTADADAVKKQFRKLALKYHPDRNPGRESEVNSKFQIIQAAQEILTNAEQKARYDAHRARMRYTAGSASGVVGNPWQDVSSQFPPPPRRSQHMHRKPTGAERYASFAKDVPPTSPRTAKTNPSSFYKAWTEMKPKPQAKTSPTADPKSPGKDTSGRKAPRPASTPRTASQRMRAEASFARKSGFAPNSPMGDEPPVTSKNYASTRSRRYFPTETSPNRDRPRSSSDAESMNLGADAFLDPRQSTPYQTHGGEKLNPFDGVPLGRAKSARVPRWASPADQEDLSSAGQRQRSASVPDNSPQEEKSNAQAGSDSRSRERPRPNQHGVNGAGPFTVPNSSSSSLESEHASMNDSQSTNTKDKPSVFSFPLDDDTFTSNKHRFSRNSTDNINTRIPRQPSVIDLTEDDESSDRDKKAGGFNAEEWSQKIGPQIFEPQRPQRASASPTRSGRTTAKKVRPVRVNTGSEASGEQKDDSSGLEEESRAASATPGLGSTGTPQPGIGRTESPLAMDIDPPSDQGSSNAKATTARNIPVEPSRPEWRAGDVNGTASETAPAAAGSEAGAASKGRPSPTTGGSEDSEEFRTSFADFRKVEPFAPTGLGSFGDLRSNLPFESKASARAPIKRAKRRSLKLELPEPPKAPNPPVALAVPGLKPGESAWQTYVNSFRLYMHVWHNYNTRFVEHFQAREVELQRVKAANDFAWLDARDDSGVNEYLTWCEQDRFVREKWVLACDEHEKRVREFSAYRDRMMK</sequence>
<dbReference type="InterPro" id="IPR036869">
    <property type="entry name" value="J_dom_sf"/>
</dbReference>
<feature type="compositionally biased region" description="Basic and acidic residues" evidence="1">
    <location>
        <begin position="233"/>
        <end position="242"/>
    </location>
</feature>
<feature type="compositionally biased region" description="Polar residues" evidence="1">
    <location>
        <begin position="398"/>
        <end position="408"/>
    </location>
</feature>
<feature type="region of interest" description="Disordered" evidence="1">
    <location>
        <begin position="90"/>
        <end position="115"/>
    </location>
</feature>
<dbReference type="SUPFAM" id="SSF46565">
    <property type="entry name" value="Chaperone J-domain"/>
    <property type="match status" value="1"/>
</dbReference>
<dbReference type="Gene3D" id="1.10.287.110">
    <property type="entry name" value="DnaJ domain"/>
    <property type="match status" value="1"/>
</dbReference>
<accession>A0AA38RXS8</accession>
<dbReference type="InterPro" id="IPR051964">
    <property type="entry name" value="Chaperone_stress_response"/>
</dbReference>
<dbReference type="CDD" id="cd06257">
    <property type="entry name" value="DnaJ"/>
    <property type="match status" value="1"/>
</dbReference>
<dbReference type="SMART" id="SM00271">
    <property type="entry name" value="DnaJ"/>
    <property type="match status" value="1"/>
</dbReference>
<feature type="compositionally biased region" description="Polar residues" evidence="1">
    <location>
        <begin position="531"/>
        <end position="543"/>
    </location>
</feature>
<comment type="caution">
    <text evidence="3">The sequence shown here is derived from an EMBL/GenBank/DDBJ whole genome shotgun (WGS) entry which is preliminary data.</text>
</comment>
<evidence type="ECO:0000259" key="2">
    <source>
        <dbReference type="PROSITE" id="PS50076"/>
    </source>
</evidence>
<dbReference type="PANTHER" id="PTHR44029">
    <property type="entry name" value="DNAJ HOMOLOG SUBFAMILY C MEMBER 21"/>
    <property type="match status" value="1"/>
</dbReference>
<feature type="compositionally biased region" description="Polar residues" evidence="1">
    <location>
        <begin position="299"/>
        <end position="315"/>
    </location>
</feature>
<dbReference type="EMBL" id="JANBVO010000004">
    <property type="protein sequence ID" value="KAJ9155032.1"/>
    <property type="molecule type" value="Genomic_DNA"/>
</dbReference>
<feature type="region of interest" description="Disordered" evidence="1">
    <location>
        <begin position="148"/>
        <end position="596"/>
    </location>
</feature>
<dbReference type="PROSITE" id="PS50076">
    <property type="entry name" value="DNAJ_2"/>
    <property type="match status" value="1"/>
</dbReference>
<keyword evidence="4" id="KW-1185">Reference proteome</keyword>
<dbReference type="Proteomes" id="UP001174694">
    <property type="component" value="Unassembled WGS sequence"/>
</dbReference>
<name>A0AA38RXS8_9PEZI</name>
<dbReference type="AlphaFoldDB" id="A0AA38RXS8"/>
<feature type="compositionally biased region" description="Low complexity" evidence="1">
    <location>
        <begin position="561"/>
        <end position="579"/>
    </location>
</feature>
<dbReference type="GO" id="GO:0005737">
    <property type="term" value="C:cytoplasm"/>
    <property type="evidence" value="ECO:0007669"/>
    <property type="project" value="TreeGrafter"/>
</dbReference>
<organism evidence="3 4">
    <name type="scientific">Pleurostoma richardsiae</name>
    <dbReference type="NCBI Taxonomy" id="41990"/>
    <lineage>
        <taxon>Eukaryota</taxon>
        <taxon>Fungi</taxon>
        <taxon>Dikarya</taxon>
        <taxon>Ascomycota</taxon>
        <taxon>Pezizomycotina</taxon>
        <taxon>Sordariomycetes</taxon>
        <taxon>Sordariomycetidae</taxon>
        <taxon>Calosphaeriales</taxon>
        <taxon>Pleurostomataceae</taxon>
        <taxon>Pleurostoma</taxon>
    </lineage>
</organism>
<dbReference type="PANTHER" id="PTHR44029:SF1">
    <property type="entry name" value="DNAJ HOMOLOG SUBFAMILY C MEMBER 21"/>
    <property type="match status" value="1"/>
</dbReference>
<reference evidence="3" key="1">
    <citation type="submission" date="2022-07" db="EMBL/GenBank/DDBJ databases">
        <title>Fungi with potential for degradation of polypropylene.</title>
        <authorList>
            <person name="Gostincar C."/>
        </authorList>
    </citation>
    <scope>NUCLEOTIDE SEQUENCE</scope>
    <source>
        <strain evidence="3">EXF-13308</strain>
    </source>
</reference>
<feature type="compositionally biased region" description="Polar residues" evidence="1">
    <location>
        <begin position="453"/>
        <end position="465"/>
    </location>
</feature>
<protein>
    <submittedName>
        <fullName evidence="3">DnaJ domain-containing protein</fullName>
    </submittedName>
</protein>